<dbReference type="Proteomes" id="UP001473302">
    <property type="component" value="Unassembled WGS sequence"/>
</dbReference>
<organism evidence="7 8">
    <name type="scientific">Mucor flavus</name>
    <dbReference type="NCBI Taxonomy" id="439312"/>
    <lineage>
        <taxon>Eukaryota</taxon>
        <taxon>Fungi</taxon>
        <taxon>Fungi incertae sedis</taxon>
        <taxon>Mucoromycota</taxon>
        <taxon>Mucoromycotina</taxon>
        <taxon>Mucoromycetes</taxon>
        <taxon>Mucorales</taxon>
        <taxon>Mucorineae</taxon>
        <taxon>Mucoraceae</taxon>
        <taxon>Mucor</taxon>
    </lineage>
</organism>
<evidence type="ECO:0000313" key="7">
    <source>
        <dbReference type="EMBL" id="GAA5813921.1"/>
    </source>
</evidence>
<proteinExistence type="predicted"/>
<evidence type="ECO:0000256" key="6">
    <source>
        <dbReference type="SAM" id="Phobius"/>
    </source>
</evidence>
<feature type="transmembrane region" description="Helical" evidence="6">
    <location>
        <begin position="65"/>
        <end position="83"/>
    </location>
</feature>
<keyword evidence="2" id="KW-0813">Transport</keyword>
<evidence type="ECO:0000256" key="2">
    <source>
        <dbReference type="ARBA" id="ARBA00022448"/>
    </source>
</evidence>
<dbReference type="Pfam" id="PF07690">
    <property type="entry name" value="MFS_1"/>
    <property type="match status" value="1"/>
</dbReference>
<dbReference type="SUPFAM" id="SSF103473">
    <property type="entry name" value="MFS general substrate transporter"/>
    <property type="match status" value="1"/>
</dbReference>
<evidence type="ECO:0000313" key="8">
    <source>
        <dbReference type="Proteomes" id="UP001473302"/>
    </source>
</evidence>
<feature type="transmembrane region" description="Helical" evidence="6">
    <location>
        <begin position="431"/>
        <end position="454"/>
    </location>
</feature>
<feature type="transmembrane region" description="Helical" evidence="6">
    <location>
        <begin position="143"/>
        <end position="167"/>
    </location>
</feature>
<evidence type="ECO:0000256" key="3">
    <source>
        <dbReference type="ARBA" id="ARBA00022692"/>
    </source>
</evidence>
<evidence type="ECO:0000256" key="5">
    <source>
        <dbReference type="ARBA" id="ARBA00023136"/>
    </source>
</evidence>
<keyword evidence="8" id="KW-1185">Reference proteome</keyword>
<feature type="transmembrane region" description="Helical" evidence="6">
    <location>
        <begin position="225"/>
        <end position="245"/>
    </location>
</feature>
<feature type="transmembrane region" description="Helical" evidence="6">
    <location>
        <begin position="372"/>
        <end position="394"/>
    </location>
</feature>
<evidence type="ECO:0000256" key="1">
    <source>
        <dbReference type="ARBA" id="ARBA00004141"/>
    </source>
</evidence>
<gene>
    <name evidence="7" type="ORF">MFLAVUS_007410</name>
</gene>
<feature type="transmembrane region" description="Helical" evidence="6">
    <location>
        <begin position="112"/>
        <end position="131"/>
    </location>
</feature>
<comment type="caution">
    <text evidence="7">The sequence shown here is derived from an EMBL/GenBank/DDBJ whole genome shotgun (WGS) entry which is preliminary data.</text>
</comment>
<feature type="transmembrane region" description="Helical" evidence="6">
    <location>
        <begin position="401"/>
        <end position="419"/>
    </location>
</feature>
<name>A0ABP9Z490_9FUNG</name>
<dbReference type="InterPro" id="IPR036259">
    <property type="entry name" value="MFS_trans_sf"/>
</dbReference>
<comment type="subcellular location">
    <subcellularLocation>
        <location evidence="1">Membrane</location>
        <topology evidence="1">Multi-pass membrane protein</topology>
    </subcellularLocation>
</comment>
<dbReference type="PANTHER" id="PTHR23506">
    <property type="entry name" value="GH10249P"/>
    <property type="match status" value="1"/>
</dbReference>
<keyword evidence="3 6" id="KW-0812">Transmembrane</keyword>
<dbReference type="InterPro" id="IPR011701">
    <property type="entry name" value="MFS"/>
</dbReference>
<keyword evidence="4 6" id="KW-1133">Transmembrane helix</keyword>
<feature type="transmembrane region" description="Helical" evidence="6">
    <location>
        <begin position="474"/>
        <end position="493"/>
    </location>
</feature>
<keyword evidence="5 6" id="KW-0472">Membrane</keyword>
<sequence>MKSLFSTTETSAQKMVRNLDNIHDSNDDILRIIKLYNQGTSRNEEATTSTIDKYPYLLRYRASNLYILITAAFSIFTSIYVNYSSLPIASYIIEHQIKDVNQPIQLLPDEDISYILSSFHLFGLLGGLSLYGWLGCQITQRKVLLIIGTLTSLLASGTLMVSIEYWMLFPARFLQGLSNAFIWSMSFALVFDIWPISKLGSMFGFICGLYPLGMTFGLTVGDHKCSFICILILSSICFILQLLVIERSTIPHSWLKSRNQVDNHLEDHNFKDMQKEMDVMEEGLWSKSSSLSTINLRDQPIIFKKESDYNYNQDTSGRRKSKDSTFYRLITSLNLVSLIYQLVVLSAITSALETALYVNLIRAHAITDNIKQGIVLSTFLVPCAFSSFIAGWFCGRFGSKIVSLTSVIILIPASIWVGVPNQNIESMVAALVLGGITMAGASTSVILVTTRLLLKLVHNISEKEGTKYHQPTTIIFSIIASTCGIGYFTGSSLAKLNAIIGFFWLSFIFAMLLATCLPLMIYYSKRYENSSMGSNISKKSIINNTRPESFAESILSDDTTVGSLSDNSLGDNVAVERKSSIIVIP</sequence>
<dbReference type="PANTHER" id="PTHR23506:SF23">
    <property type="entry name" value="GH10249P"/>
    <property type="match status" value="1"/>
</dbReference>
<dbReference type="Gene3D" id="1.20.1250.20">
    <property type="entry name" value="MFS general substrate transporter like domains"/>
    <property type="match status" value="2"/>
</dbReference>
<dbReference type="EMBL" id="BAABUK010000019">
    <property type="protein sequence ID" value="GAA5813921.1"/>
    <property type="molecule type" value="Genomic_DNA"/>
</dbReference>
<accession>A0ABP9Z490</accession>
<evidence type="ECO:0000256" key="4">
    <source>
        <dbReference type="ARBA" id="ARBA00022989"/>
    </source>
</evidence>
<feature type="transmembrane region" description="Helical" evidence="6">
    <location>
        <begin position="201"/>
        <end position="219"/>
    </location>
</feature>
<feature type="transmembrane region" description="Helical" evidence="6">
    <location>
        <begin position="326"/>
        <end position="352"/>
    </location>
</feature>
<protein>
    <recommendedName>
        <fullName evidence="9">Major facilitator superfamily (MFS) profile domain-containing protein</fullName>
    </recommendedName>
</protein>
<feature type="transmembrane region" description="Helical" evidence="6">
    <location>
        <begin position="499"/>
        <end position="523"/>
    </location>
</feature>
<reference evidence="7 8" key="1">
    <citation type="submission" date="2024-04" db="EMBL/GenBank/DDBJ databases">
        <title>genome sequences of Mucor flavus KT1a and Helicostylum pulchrum KT1b strains isolated from the surface of a dry-aged beef.</title>
        <authorList>
            <person name="Toyotome T."/>
            <person name="Hosono M."/>
            <person name="Torimaru M."/>
            <person name="Fukuda K."/>
            <person name="Mikami N."/>
        </authorList>
    </citation>
    <scope>NUCLEOTIDE SEQUENCE [LARGE SCALE GENOMIC DNA]</scope>
    <source>
        <strain evidence="7 8">KT1a</strain>
    </source>
</reference>
<dbReference type="InterPro" id="IPR050930">
    <property type="entry name" value="MFS_Vesicular_Transporter"/>
</dbReference>
<evidence type="ECO:0008006" key="9">
    <source>
        <dbReference type="Google" id="ProtNLM"/>
    </source>
</evidence>